<proteinExistence type="predicted"/>
<gene>
    <name evidence="2" type="ORF">A1019T_01443</name>
</gene>
<dbReference type="AlphaFoldDB" id="A0A1R4EG36"/>
<dbReference type="RefSeq" id="WP_077448867.1">
    <property type="nucleotide sequence ID" value="NZ_FUGD01000087.1"/>
</dbReference>
<name>A0A1R4EG36_9GAMM</name>
<sequence length="93" mass="10591">MDTLALVCVVIGFIILLFYGIQLIIIAFRESTAWGLMYLFVPLANLYYVITRWEKCKSPFLKSLLALPFIFLGFYLITTSIAGPGYEMIETLP</sequence>
<evidence type="ECO:0000313" key="2">
    <source>
        <dbReference type="EMBL" id="SJM37471.1"/>
    </source>
</evidence>
<feature type="transmembrane region" description="Helical" evidence="1">
    <location>
        <begin position="34"/>
        <end position="51"/>
    </location>
</feature>
<protein>
    <submittedName>
        <fullName evidence="2">Uncharacterized protein</fullName>
    </submittedName>
</protein>
<dbReference type="Proteomes" id="UP000188169">
    <property type="component" value="Unassembled WGS sequence"/>
</dbReference>
<keyword evidence="1" id="KW-1133">Transmembrane helix</keyword>
<feature type="transmembrane region" description="Helical" evidence="1">
    <location>
        <begin position="63"/>
        <end position="83"/>
    </location>
</feature>
<keyword evidence="1" id="KW-0812">Transmembrane</keyword>
<accession>A0A1R4EG36</accession>
<keyword evidence="1" id="KW-0472">Membrane</keyword>
<organism evidence="2 3">
    <name type="scientific">Psychrobacter pasteurii</name>
    <dbReference type="NCBI Taxonomy" id="1945520"/>
    <lineage>
        <taxon>Bacteria</taxon>
        <taxon>Pseudomonadati</taxon>
        <taxon>Pseudomonadota</taxon>
        <taxon>Gammaproteobacteria</taxon>
        <taxon>Moraxellales</taxon>
        <taxon>Moraxellaceae</taxon>
        <taxon>Psychrobacter</taxon>
    </lineage>
</organism>
<reference evidence="3" key="1">
    <citation type="submission" date="2017-02" db="EMBL/GenBank/DDBJ databases">
        <authorList>
            <person name="Mornico D."/>
        </authorList>
    </citation>
    <scope>NUCLEOTIDE SEQUENCE [LARGE SCALE GENOMIC DNA]</scope>
</reference>
<feature type="transmembrane region" description="Helical" evidence="1">
    <location>
        <begin position="7"/>
        <end position="28"/>
    </location>
</feature>
<dbReference type="OrthoDB" id="6658673at2"/>
<evidence type="ECO:0000256" key="1">
    <source>
        <dbReference type="SAM" id="Phobius"/>
    </source>
</evidence>
<dbReference type="EMBL" id="FUGD01000087">
    <property type="protein sequence ID" value="SJM37471.1"/>
    <property type="molecule type" value="Genomic_DNA"/>
</dbReference>
<evidence type="ECO:0000313" key="3">
    <source>
        <dbReference type="Proteomes" id="UP000188169"/>
    </source>
</evidence>
<keyword evidence="3" id="KW-1185">Reference proteome</keyword>